<accession>A0ABV7CD30</accession>
<evidence type="ECO:0000256" key="7">
    <source>
        <dbReference type="ARBA" id="ARBA00023136"/>
    </source>
</evidence>
<protein>
    <submittedName>
        <fullName evidence="9">Vitamin B12 ABC transporter permease BtuC</fullName>
    </submittedName>
</protein>
<organism evidence="9 10">
    <name type="scientific">Vibrio zhugei</name>
    <dbReference type="NCBI Taxonomy" id="2479546"/>
    <lineage>
        <taxon>Bacteria</taxon>
        <taxon>Pseudomonadati</taxon>
        <taxon>Pseudomonadota</taxon>
        <taxon>Gammaproteobacteria</taxon>
        <taxon>Vibrionales</taxon>
        <taxon>Vibrionaceae</taxon>
        <taxon>Vibrio</taxon>
    </lineage>
</organism>
<feature type="transmembrane region" description="Helical" evidence="8">
    <location>
        <begin position="148"/>
        <end position="168"/>
    </location>
</feature>
<keyword evidence="5 8" id="KW-0812">Transmembrane</keyword>
<dbReference type="RefSeq" id="WP_123016216.1">
    <property type="nucleotide sequence ID" value="NZ_AP024911.1"/>
</dbReference>
<dbReference type="CDD" id="cd06550">
    <property type="entry name" value="TM_ABC_iron-siderophores_like"/>
    <property type="match status" value="1"/>
</dbReference>
<dbReference type="Proteomes" id="UP001595384">
    <property type="component" value="Unassembled WGS sequence"/>
</dbReference>
<feature type="transmembrane region" description="Helical" evidence="8">
    <location>
        <begin position="238"/>
        <end position="266"/>
    </location>
</feature>
<comment type="similarity">
    <text evidence="2">Belongs to the binding-protein-dependent transport system permease family. FecCD subfamily.</text>
</comment>
<feature type="transmembrane region" description="Helical" evidence="8">
    <location>
        <begin position="278"/>
        <end position="297"/>
    </location>
</feature>
<keyword evidence="4" id="KW-1003">Cell membrane</keyword>
<evidence type="ECO:0000313" key="10">
    <source>
        <dbReference type="Proteomes" id="UP001595384"/>
    </source>
</evidence>
<dbReference type="NCBIfam" id="NF003001">
    <property type="entry name" value="PRK03784.1"/>
    <property type="match status" value="1"/>
</dbReference>
<dbReference type="EMBL" id="JBHRSE010000119">
    <property type="protein sequence ID" value="MFC3025374.1"/>
    <property type="molecule type" value="Genomic_DNA"/>
</dbReference>
<gene>
    <name evidence="9" type="primary">btuC</name>
    <name evidence="9" type="ORF">ACFODT_16335</name>
</gene>
<evidence type="ECO:0000256" key="8">
    <source>
        <dbReference type="SAM" id="Phobius"/>
    </source>
</evidence>
<keyword evidence="10" id="KW-1185">Reference proteome</keyword>
<dbReference type="InterPro" id="IPR037294">
    <property type="entry name" value="ABC_BtuC-like"/>
</dbReference>
<feature type="transmembrane region" description="Helical" evidence="8">
    <location>
        <begin position="306"/>
        <end position="325"/>
    </location>
</feature>
<evidence type="ECO:0000256" key="2">
    <source>
        <dbReference type="ARBA" id="ARBA00007935"/>
    </source>
</evidence>
<evidence type="ECO:0000256" key="3">
    <source>
        <dbReference type="ARBA" id="ARBA00022448"/>
    </source>
</evidence>
<reference evidence="10" key="1">
    <citation type="journal article" date="2019" name="Int. J. Syst. Evol. Microbiol.">
        <title>The Global Catalogue of Microorganisms (GCM) 10K type strain sequencing project: providing services to taxonomists for standard genome sequencing and annotation.</title>
        <authorList>
            <consortium name="The Broad Institute Genomics Platform"/>
            <consortium name="The Broad Institute Genome Sequencing Center for Infectious Disease"/>
            <person name="Wu L."/>
            <person name="Ma J."/>
        </authorList>
    </citation>
    <scope>NUCLEOTIDE SEQUENCE [LARGE SCALE GENOMIC DNA]</scope>
    <source>
        <strain evidence="10">KCTC 62784</strain>
    </source>
</reference>
<dbReference type="Pfam" id="PF01032">
    <property type="entry name" value="FecCD"/>
    <property type="match status" value="1"/>
</dbReference>
<evidence type="ECO:0000256" key="6">
    <source>
        <dbReference type="ARBA" id="ARBA00022989"/>
    </source>
</evidence>
<dbReference type="Gene3D" id="1.10.3470.10">
    <property type="entry name" value="ABC transporter involved in vitamin B12 uptake, BtuC"/>
    <property type="match status" value="1"/>
</dbReference>
<dbReference type="SUPFAM" id="SSF81345">
    <property type="entry name" value="ABC transporter involved in vitamin B12 uptake, BtuC"/>
    <property type="match status" value="1"/>
</dbReference>
<feature type="transmembrane region" description="Helical" evidence="8">
    <location>
        <begin position="116"/>
        <end position="136"/>
    </location>
</feature>
<evidence type="ECO:0000313" key="9">
    <source>
        <dbReference type="EMBL" id="MFC3025374.1"/>
    </source>
</evidence>
<feature type="transmembrane region" description="Helical" evidence="8">
    <location>
        <begin position="20"/>
        <end position="42"/>
    </location>
</feature>
<dbReference type="PANTHER" id="PTHR30472:SF29">
    <property type="entry name" value="VITAMIN B12 IMPORT SYSTEM PERMEASE PROTEIN BTUC"/>
    <property type="match status" value="1"/>
</dbReference>
<name>A0ABV7CD30_9VIBR</name>
<dbReference type="PANTHER" id="PTHR30472">
    <property type="entry name" value="FERRIC ENTEROBACTIN TRANSPORT SYSTEM PERMEASE PROTEIN"/>
    <property type="match status" value="1"/>
</dbReference>
<feature type="transmembrane region" description="Helical" evidence="8">
    <location>
        <begin position="188"/>
        <end position="208"/>
    </location>
</feature>
<evidence type="ECO:0000256" key="5">
    <source>
        <dbReference type="ARBA" id="ARBA00022692"/>
    </source>
</evidence>
<feature type="transmembrane region" description="Helical" evidence="8">
    <location>
        <begin position="90"/>
        <end position="110"/>
    </location>
</feature>
<keyword evidence="6 8" id="KW-1133">Transmembrane helix</keyword>
<keyword evidence="7 8" id="KW-0472">Membrane</keyword>
<comment type="caution">
    <text evidence="9">The sequence shown here is derived from an EMBL/GenBank/DDBJ whole genome shotgun (WGS) entry which is preliminary data.</text>
</comment>
<proteinExistence type="inferred from homology"/>
<keyword evidence="3" id="KW-0813">Transport</keyword>
<feature type="transmembrane region" description="Helical" evidence="8">
    <location>
        <begin position="62"/>
        <end position="83"/>
    </location>
</feature>
<comment type="subcellular location">
    <subcellularLocation>
        <location evidence="1">Cell membrane</location>
        <topology evidence="1">Multi-pass membrane protein</topology>
    </subcellularLocation>
</comment>
<evidence type="ECO:0000256" key="4">
    <source>
        <dbReference type="ARBA" id="ARBA00022475"/>
    </source>
</evidence>
<evidence type="ECO:0000256" key="1">
    <source>
        <dbReference type="ARBA" id="ARBA00004651"/>
    </source>
</evidence>
<dbReference type="InterPro" id="IPR000522">
    <property type="entry name" value="ABC_transptr_permease_BtuC"/>
</dbReference>
<sequence length="329" mass="35425">MNFQQLLKRKQQRWRRATLIMSVGLLIVCALYLTLGSVSINLFHPTSPLASRLLWELRLPRLLAALLVGSALSVAGATLQVLLNNSLAEPGVIGISGGASVGMLIAFFFFPTIFMTPALMLCAMAGALVFTLLLVLFGQSLRLTTAKLLLVGVALGVSASAVVTWSFYFSDTMHLRQLMYWLMGSLSGVTWAQDAVGLLLLPVMVWLISKGYILDQWMIGEAHARQLGLNIERLRWQLIIAVAILVGGAVALGGVIGFVGLIVPHLLRLSLGSENRRLLPLCVLGGAGLLVFADLIARTAISAGELPLGVVTTTIGAPIFIWILIKHHD</sequence>